<evidence type="ECO:0000313" key="3">
    <source>
        <dbReference type="Proteomes" id="UP001499841"/>
    </source>
</evidence>
<comment type="caution">
    <text evidence="2">The sequence shown here is derived from an EMBL/GenBank/DDBJ whole genome shotgun (WGS) entry which is preliminary data.</text>
</comment>
<sequence length="375" mass="40490">MTGLAVTAILVLGAQAAAAQGSEAGGAGNAYLMNDDWRRNANRVFTYGRADDRVYVGDWNGDGIDTLAVRRANVYHFANGPSGGPTSNSIVYGSAGDTVLMGDWDGDGDDTPAVRRGNVYHLKNNLSSGRADRVVMYGRSSDTVVVGDWDGDGKDSFGVRRGSTYYFKNSLSGGPADYTVTYGEGTEVVFVGDWDGDGRDTPAVRRGNAYHVSDDFSGGPADRVLNYGRTADTTLVGDWDGDGTDTLAVRRSAAAASPFAPDRALRDVVRKALLGASHQFPDMLGTYSTDAGFADLRWAFRNVDTRRNNFFSVAGCTVDDAGDARCSVYYRGAKRFGLDPDVVVGTVHLVEDARTAWQVTRYDSYVTWYGDLRYY</sequence>
<name>A0ABP8EXU3_9MICO</name>
<proteinExistence type="predicted"/>
<organism evidence="2 3">
    <name type="scientific">Georgenia daeguensis</name>
    <dbReference type="NCBI Taxonomy" id="908355"/>
    <lineage>
        <taxon>Bacteria</taxon>
        <taxon>Bacillati</taxon>
        <taxon>Actinomycetota</taxon>
        <taxon>Actinomycetes</taxon>
        <taxon>Micrococcales</taxon>
        <taxon>Bogoriellaceae</taxon>
        <taxon>Georgenia</taxon>
    </lineage>
</organism>
<accession>A0ABP8EXU3</accession>
<protein>
    <recommendedName>
        <fullName evidence="4">VCBS repeat-containing protein</fullName>
    </recommendedName>
</protein>
<dbReference type="Proteomes" id="UP001499841">
    <property type="component" value="Unassembled WGS sequence"/>
</dbReference>
<evidence type="ECO:0008006" key="4">
    <source>
        <dbReference type="Google" id="ProtNLM"/>
    </source>
</evidence>
<gene>
    <name evidence="2" type="ORF">GCM10022262_31810</name>
</gene>
<reference evidence="3" key="1">
    <citation type="journal article" date="2019" name="Int. J. Syst. Evol. Microbiol.">
        <title>The Global Catalogue of Microorganisms (GCM) 10K type strain sequencing project: providing services to taxonomists for standard genome sequencing and annotation.</title>
        <authorList>
            <consortium name="The Broad Institute Genomics Platform"/>
            <consortium name="The Broad Institute Genome Sequencing Center for Infectious Disease"/>
            <person name="Wu L."/>
            <person name="Ma J."/>
        </authorList>
    </citation>
    <scope>NUCLEOTIDE SEQUENCE [LARGE SCALE GENOMIC DNA]</scope>
    <source>
        <strain evidence="3">JCM 17459</strain>
    </source>
</reference>
<evidence type="ECO:0000313" key="2">
    <source>
        <dbReference type="EMBL" id="GAA4288821.1"/>
    </source>
</evidence>
<dbReference type="EMBL" id="BAABBA010000018">
    <property type="protein sequence ID" value="GAA4288821.1"/>
    <property type="molecule type" value="Genomic_DNA"/>
</dbReference>
<keyword evidence="1" id="KW-0732">Signal</keyword>
<feature type="chain" id="PRO_5047241593" description="VCBS repeat-containing protein" evidence="1">
    <location>
        <begin position="20"/>
        <end position="375"/>
    </location>
</feature>
<dbReference type="InterPro" id="IPR028994">
    <property type="entry name" value="Integrin_alpha_N"/>
</dbReference>
<dbReference type="SUPFAM" id="SSF69318">
    <property type="entry name" value="Integrin alpha N-terminal domain"/>
    <property type="match status" value="1"/>
</dbReference>
<keyword evidence="3" id="KW-1185">Reference proteome</keyword>
<evidence type="ECO:0000256" key="1">
    <source>
        <dbReference type="SAM" id="SignalP"/>
    </source>
</evidence>
<dbReference type="RefSeq" id="WP_345043266.1">
    <property type="nucleotide sequence ID" value="NZ_BAABBA010000018.1"/>
</dbReference>
<feature type="signal peptide" evidence="1">
    <location>
        <begin position="1"/>
        <end position="19"/>
    </location>
</feature>